<dbReference type="PROSITE" id="PS50883">
    <property type="entry name" value="EAL"/>
    <property type="match status" value="1"/>
</dbReference>
<evidence type="ECO:0000259" key="1">
    <source>
        <dbReference type="PROSITE" id="PS50883"/>
    </source>
</evidence>
<dbReference type="InterPro" id="IPR043128">
    <property type="entry name" value="Rev_trsase/Diguanyl_cyclase"/>
</dbReference>
<protein>
    <submittedName>
        <fullName evidence="3">Bifunctional diguanylate cyclase/phosphodiesterase</fullName>
    </submittedName>
</protein>
<dbReference type="InterPro" id="IPR000160">
    <property type="entry name" value="GGDEF_dom"/>
</dbReference>
<dbReference type="NCBIfam" id="TIGR00254">
    <property type="entry name" value="GGDEF"/>
    <property type="match status" value="1"/>
</dbReference>
<reference evidence="3 4" key="1">
    <citation type="submission" date="2018-09" db="EMBL/GenBank/DDBJ databases">
        <title>Profundibacter amoris BAR1 gen. nov., sp. nov., a new member of the Roseobacter clade isolated at Lokis Castle Vent Field on the Arctic Mid-Oceanic Ridge.</title>
        <authorList>
            <person name="Le Moine Bauer S."/>
            <person name="Sjoeberg A.G."/>
            <person name="L'Haridon S."/>
            <person name="Stokke R."/>
            <person name="Roalkvam I."/>
            <person name="Steen I.H."/>
            <person name="Dahle H."/>
        </authorList>
    </citation>
    <scope>NUCLEOTIDE SEQUENCE [LARGE SCALE GENOMIC DNA]</scope>
    <source>
        <strain evidence="3 4">BAR1</strain>
    </source>
</reference>
<dbReference type="Pfam" id="PF00990">
    <property type="entry name" value="GGDEF"/>
    <property type="match status" value="1"/>
</dbReference>
<dbReference type="EMBL" id="CP032125">
    <property type="protein sequence ID" value="AXX96608.1"/>
    <property type="molecule type" value="Genomic_DNA"/>
</dbReference>
<feature type="domain" description="EAL" evidence="1">
    <location>
        <begin position="244"/>
        <end position="499"/>
    </location>
</feature>
<dbReference type="PANTHER" id="PTHR44757">
    <property type="entry name" value="DIGUANYLATE CYCLASE DGCP"/>
    <property type="match status" value="1"/>
</dbReference>
<accession>A0A347UCN0</accession>
<organism evidence="3 4">
    <name type="scientific">Profundibacter amoris</name>
    <dbReference type="NCBI Taxonomy" id="2171755"/>
    <lineage>
        <taxon>Bacteria</taxon>
        <taxon>Pseudomonadati</taxon>
        <taxon>Pseudomonadota</taxon>
        <taxon>Alphaproteobacteria</taxon>
        <taxon>Rhodobacterales</taxon>
        <taxon>Paracoccaceae</taxon>
        <taxon>Profundibacter</taxon>
    </lineage>
</organism>
<dbReference type="SUPFAM" id="SSF55073">
    <property type="entry name" value="Nucleotide cyclase"/>
    <property type="match status" value="1"/>
</dbReference>
<dbReference type="OrthoDB" id="9814202at2"/>
<dbReference type="InterPro" id="IPR052155">
    <property type="entry name" value="Biofilm_reg_signaling"/>
</dbReference>
<dbReference type="Gene3D" id="3.30.70.270">
    <property type="match status" value="1"/>
</dbReference>
<gene>
    <name evidence="3" type="ORF">BAR1_00835</name>
</gene>
<dbReference type="CDD" id="cd01948">
    <property type="entry name" value="EAL"/>
    <property type="match status" value="1"/>
</dbReference>
<dbReference type="InterPro" id="IPR029787">
    <property type="entry name" value="Nucleotide_cyclase"/>
</dbReference>
<dbReference type="PROSITE" id="PS50887">
    <property type="entry name" value="GGDEF"/>
    <property type="match status" value="1"/>
</dbReference>
<dbReference type="InterPro" id="IPR035919">
    <property type="entry name" value="EAL_sf"/>
</dbReference>
<dbReference type="Gene3D" id="3.20.20.450">
    <property type="entry name" value="EAL domain"/>
    <property type="match status" value="1"/>
</dbReference>
<evidence type="ECO:0000259" key="2">
    <source>
        <dbReference type="PROSITE" id="PS50887"/>
    </source>
</evidence>
<feature type="domain" description="GGDEF" evidence="2">
    <location>
        <begin position="99"/>
        <end position="235"/>
    </location>
</feature>
<dbReference type="SUPFAM" id="SSF141868">
    <property type="entry name" value="EAL domain-like"/>
    <property type="match status" value="1"/>
</dbReference>
<evidence type="ECO:0000313" key="4">
    <source>
        <dbReference type="Proteomes" id="UP000261704"/>
    </source>
</evidence>
<dbReference type="PANTHER" id="PTHR44757:SF2">
    <property type="entry name" value="BIOFILM ARCHITECTURE MAINTENANCE PROTEIN MBAA"/>
    <property type="match status" value="1"/>
</dbReference>
<dbReference type="CDD" id="cd01949">
    <property type="entry name" value="GGDEF"/>
    <property type="match status" value="1"/>
</dbReference>
<dbReference type="SMART" id="SM00267">
    <property type="entry name" value="GGDEF"/>
    <property type="match status" value="1"/>
</dbReference>
<dbReference type="RefSeq" id="WP_118941266.1">
    <property type="nucleotide sequence ID" value="NZ_CP032125.1"/>
</dbReference>
<sequence>MPPLAGFSNALSRRTILNIFNGPQALAFLPALTLASFWIGGEGALLGLALLLPAVVALAGQKELASGAHPPAETNGLGQRARLEKTLDNILQIARPNGRTTACMVVELDDYGMLLARLGHKAADDILRRTVDRLRGVLRDDDLIVRLDGAEFAIALAPVRRADLESLIQISARLQSAVSEPVSLDTTTVYVSCSIGFCLSTRAPDITGEAMLEAAEQALGNAKEDGPSTIRGYSPEMQHKAKAQNALIQDVTQALEDGHIIPWFQPQISTDTGEVSGFEALARWHHPERGMISPADFLPAIEQAGMFERLGEVILYHSLTCLKKWDKAGFRVPQVGVNFSDYELRNPKLVDKIRWELDRFDLSPDRLNVEILETVIAEAEDDVITRNIAGLATLGCAIDLDDFGTGHASISNIRRFAVERIKIDRSFVTKVDTDPEQQRMVSAILTMAEQLNLKTLGEGVETAGEHAMLAQLGCTHVQGFGLGRPMPYADTLNWMQKHREKLAETPKIGRGIG</sequence>
<dbReference type="InterPro" id="IPR001633">
    <property type="entry name" value="EAL_dom"/>
</dbReference>
<dbReference type="AlphaFoldDB" id="A0A347UCN0"/>
<dbReference type="KEGG" id="pamo:BAR1_00835"/>
<name>A0A347UCN0_9RHOB</name>
<dbReference type="Pfam" id="PF00563">
    <property type="entry name" value="EAL"/>
    <property type="match status" value="1"/>
</dbReference>
<keyword evidence="4" id="KW-1185">Reference proteome</keyword>
<dbReference type="Proteomes" id="UP000261704">
    <property type="component" value="Chromosome"/>
</dbReference>
<evidence type="ECO:0000313" key="3">
    <source>
        <dbReference type="EMBL" id="AXX96608.1"/>
    </source>
</evidence>
<proteinExistence type="predicted"/>
<dbReference type="SMART" id="SM00052">
    <property type="entry name" value="EAL"/>
    <property type="match status" value="1"/>
</dbReference>